<feature type="chain" id="PRO_5037196649" evidence="1">
    <location>
        <begin position="16"/>
        <end position="64"/>
    </location>
</feature>
<dbReference type="WBParaSite" id="nRc.2.0.1.t22335-RA">
    <property type="protein sequence ID" value="nRc.2.0.1.t22335-RA"/>
    <property type="gene ID" value="nRc.2.0.1.g22335"/>
</dbReference>
<proteinExistence type="predicted"/>
<evidence type="ECO:0000256" key="1">
    <source>
        <dbReference type="SAM" id="SignalP"/>
    </source>
</evidence>
<sequence length="64" mass="7364">MLLCSSCDFAVLSFARVVVLTATVNLREKDSRLQVIYYLHEHFFLPEAHLKKLRNAVSSSLILR</sequence>
<dbReference type="AlphaFoldDB" id="A0A915J9G1"/>
<evidence type="ECO:0000313" key="2">
    <source>
        <dbReference type="Proteomes" id="UP000887565"/>
    </source>
</evidence>
<keyword evidence="1" id="KW-0732">Signal</keyword>
<dbReference type="Proteomes" id="UP000887565">
    <property type="component" value="Unplaced"/>
</dbReference>
<keyword evidence="2" id="KW-1185">Reference proteome</keyword>
<evidence type="ECO:0000313" key="3">
    <source>
        <dbReference type="WBParaSite" id="nRc.2.0.1.t22335-RA"/>
    </source>
</evidence>
<organism evidence="2 3">
    <name type="scientific">Romanomermis culicivorax</name>
    <name type="common">Nematode worm</name>
    <dbReference type="NCBI Taxonomy" id="13658"/>
    <lineage>
        <taxon>Eukaryota</taxon>
        <taxon>Metazoa</taxon>
        <taxon>Ecdysozoa</taxon>
        <taxon>Nematoda</taxon>
        <taxon>Enoplea</taxon>
        <taxon>Dorylaimia</taxon>
        <taxon>Mermithida</taxon>
        <taxon>Mermithoidea</taxon>
        <taxon>Mermithidae</taxon>
        <taxon>Romanomermis</taxon>
    </lineage>
</organism>
<feature type="signal peptide" evidence="1">
    <location>
        <begin position="1"/>
        <end position="15"/>
    </location>
</feature>
<reference evidence="3" key="1">
    <citation type="submission" date="2022-11" db="UniProtKB">
        <authorList>
            <consortium name="WormBaseParasite"/>
        </authorList>
    </citation>
    <scope>IDENTIFICATION</scope>
</reference>
<protein>
    <submittedName>
        <fullName evidence="3">Uncharacterized protein</fullName>
    </submittedName>
</protein>
<accession>A0A915J9G1</accession>
<name>A0A915J9G1_ROMCU</name>